<organism evidence="1 2">
    <name type="scientific">Serratia phage vB_SmaS_Bigdog</name>
    <dbReference type="NCBI Taxonomy" id="2777364"/>
    <lineage>
        <taxon>Viruses</taxon>
        <taxon>Duplodnaviria</taxon>
        <taxon>Heunggongvirae</taxon>
        <taxon>Uroviricota</taxon>
        <taxon>Caudoviricetes</taxon>
        <taxon>Bonzeevirus</taxon>
        <taxon>Bonzeevirus bigdog</taxon>
    </lineage>
</organism>
<reference evidence="1 2" key="1">
    <citation type="submission" date="2020-09" db="EMBL/GenBank/DDBJ databases">
        <authorList>
            <person name="Hogan T.J."/>
            <person name="Wilson M.E."/>
            <person name="Walker J.K."/>
            <person name="Johnson L."/>
            <person name="Sharma R."/>
            <person name="Grose J.H."/>
        </authorList>
    </citation>
    <scope>NUCLEOTIDE SEQUENCE [LARGE SCALE GENOMIC DNA]</scope>
</reference>
<evidence type="ECO:0000313" key="2">
    <source>
        <dbReference type="Proteomes" id="UP000595656"/>
    </source>
</evidence>
<accession>A0A7T3TKZ4</accession>
<gene>
    <name evidence="1" type="ORF">BIGDOG_22</name>
</gene>
<evidence type="ECO:0000313" key="1">
    <source>
        <dbReference type="EMBL" id="QPX75127.1"/>
    </source>
</evidence>
<dbReference type="EMBL" id="MW021763">
    <property type="protein sequence ID" value="QPX75127.1"/>
    <property type="molecule type" value="Genomic_DNA"/>
</dbReference>
<dbReference type="Proteomes" id="UP000595656">
    <property type="component" value="Segment"/>
</dbReference>
<keyword evidence="2" id="KW-1185">Reference proteome</keyword>
<protein>
    <submittedName>
        <fullName evidence="1">Uncharacterized protein</fullName>
    </submittedName>
</protein>
<sequence>MIVGDLMNSVPPLATKLVDVPEFGQDAQIAIQEFDAITASQFNAAIAINKENTVAGGAIFYACLIVACAINDKGEKIMPCEQQSDLLNHAKDLAARWPFDLILRVGGVASELNGFTRKAVEEEKKAFTIEPTKAIIRRIVAETKRPFYEVERWPISEIVKWVAHFELTAEELEELHSDKPKFVEMVPEDATPEDEVAAFKNIL</sequence>
<name>A0A7T3TKZ4_9CAUD</name>
<proteinExistence type="predicted"/>